<comment type="caution">
    <text evidence="2">The sequence shown here is derived from an EMBL/GenBank/DDBJ whole genome shotgun (WGS) entry which is preliminary data.</text>
</comment>
<dbReference type="Proteomes" id="UP001566132">
    <property type="component" value="Unassembled WGS sequence"/>
</dbReference>
<keyword evidence="1" id="KW-1133">Transmembrane helix</keyword>
<organism evidence="2 3">
    <name type="scientific">Hypothenemus hampei</name>
    <name type="common">Coffee berry borer</name>
    <dbReference type="NCBI Taxonomy" id="57062"/>
    <lineage>
        <taxon>Eukaryota</taxon>
        <taxon>Metazoa</taxon>
        <taxon>Ecdysozoa</taxon>
        <taxon>Arthropoda</taxon>
        <taxon>Hexapoda</taxon>
        <taxon>Insecta</taxon>
        <taxon>Pterygota</taxon>
        <taxon>Neoptera</taxon>
        <taxon>Endopterygota</taxon>
        <taxon>Coleoptera</taxon>
        <taxon>Polyphaga</taxon>
        <taxon>Cucujiformia</taxon>
        <taxon>Curculionidae</taxon>
        <taxon>Scolytinae</taxon>
        <taxon>Hypothenemus</taxon>
    </lineage>
</organism>
<reference evidence="2 3" key="1">
    <citation type="submission" date="2024-05" db="EMBL/GenBank/DDBJ databases">
        <title>Genetic variation in Jamaican populations of the coffee berry borer (Hypothenemus hampei).</title>
        <authorList>
            <person name="Errbii M."/>
            <person name="Myrie A."/>
        </authorList>
    </citation>
    <scope>NUCLEOTIDE SEQUENCE [LARGE SCALE GENOMIC DNA]</scope>
    <source>
        <strain evidence="2">JA-Hopewell-2020-01-JO</strain>
        <tissue evidence="2">Whole body</tissue>
    </source>
</reference>
<evidence type="ECO:0000313" key="3">
    <source>
        <dbReference type="Proteomes" id="UP001566132"/>
    </source>
</evidence>
<feature type="transmembrane region" description="Helical" evidence="1">
    <location>
        <begin position="129"/>
        <end position="152"/>
    </location>
</feature>
<sequence>MSKERLEIANKTQNFSSTVMNGLRQYHSKFLHDFIESSKLFPTHSFSIVPSIVFMVAIFVLLYVHFNKHINEFTRWKTRLFKDGLFHWSYFCSLRLWFAFIRLCKWIIQQSDKAMEKNSNGTELFYNKLVTHFCIFTTALMISLIPCGIAYIQYIHSNEIPNFLMWVAEDPWVGSEMGPAGHYLERPPRSDIYVRNKKDISYRSGRSSSVDTNVYLMERPSILLRPCKSAMNLKKSLDEVVGQ</sequence>
<dbReference type="EMBL" id="JBDJPC010000001">
    <property type="protein sequence ID" value="KAL1516892.1"/>
    <property type="molecule type" value="Genomic_DNA"/>
</dbReference>
<protein>
    <submittedName>
        <fullName evidence="2">Uncharacterized protein</fullName>
    </submittedName>
</protein>
<dbReference type="AlphaFoldDB" id="A0ABD1FCB2"/>
<accession>A0ABD1FCB2</accession>
<feature type="transmembrane region" description="Helical" evidence="1">
    <location>
        <begin position="86"/>
        <end position="108"/>
    </location>
</feature>
<feature type="transmembrane region" description="Helical" evidence="1">
    <location>
        <begin position="46"/>
        <end position="66"/>
    </location>
</feature>
<keyword evidence="1" id="KW-0812">Transmembrane</keyword>
<keyword evidence="3" id="KW-1185">Reference proteome</keyword>
<proteinExistence type="predicted"/>
<keyword evidence="1" id="KW-0472">Membrane</keyword>
<evidence type="ECO:0000313" key="2">
    <source>
        <dbReference type="EMBL" id="KAL1516892.1"/>
    </source>
</evidence>
<name>A0ABD1FCB2_HYPHA</name>
<gene>
    <name evidence="2" type="ORF">ABEB36_000728</name>
</gene>
<evidence type="ECO:0000256" key="1">
    <source>
        <dbReference type="SAM" id="Phobius"/>
    </source>
</evidence>